<dbReference type="EMBL" id="JAVRAA010000031">
    <property type="protein sequence ID" value="MDT0340924.1"/>
    <property type="molecule type" value="Genomic_DNA"/>
</dbReference>
<feature type="region of interest" description="Disordered" evidence="1">
    <location>
        <begin position="38"/>
        <end position="58"/>
    </location>
</feature>
<evidence type="ECO:0000256" key="1">
    <source>
        <dbReference type="SAM" id="MobiDB-lite"/>
    </source>
</evidence>
<dbReference type="AlphaFoldDB" id="A0AAE4GEF2"/>
<gene>
    <name evidence="2" type="ORF">RJN63_29135</name>
</gene>
<evidence type="ECO:0000313" key="2">
    <source>
        <dbReference type="EMBL" id="MDT0340924.1"/>
    </source>
</evidence>
<comment type="caution">
    <text evidence="2">The sequence shown here is derived from an EMBL/GenBank/DDBJ whole genome shotgun (WGS) entry which is preliminary data.</text>
</comment>
<protein>
    <submittedName>
        <fullName evidence="2">Uncharacterized protein</fullName>
    </submittedName>
</protein>
<reference evidence="2" key="1">
    <citation type="submission" date="2023-02" db="EMBL/GenBank/DDBJ databases">
        <title>Description of Herbaspirillum huttiense subsp. nephrolepsisexaltata and Herbaspirillum huttiense subsp. lycopersicon.</title>
        <authorList>
            <person name="Poudel M."/>
            <person name="Sharma A."/>
            <person name="Goss E."/>
            <person name="Tapia J.H."/>
            <person name="Harmon C.M."/>
            <person name="Jones J.B."/>
        </authorList>
    </citation>
    <scope>NUCLEOTIDE SEQUENCE</scope>
    <source>
        <strain evidence="2">NC40101</strain>
    </source>
</reference>
<sequence>MRRALDWLVVDACGRAAGVDQVGLPLSPQAGMVAEKPEAANDASVLDGSRSAVSDCAS</sequence>
<organism evidence="2">
    <name type="scientific">Herbaspirillum huttiense subsp. nephrolepidis</name>
    <dbReference type="NCBI Taxonomy" id="3075126"/>
    <lineage>
        <taxon>Bacteria</taxon>
        <taxon>Pseudomonadati</taxon>
        <taxon>Pseudomonadota</taxon>
        <taxon>Betaproteobacteria</taxon>
        <taxon>Burkholderiales</taxon>
        <taxon>Oxalobacteraceae</taxon>
        <taxon>Herbaspirillum</taxon>
    </lineage>
</organism>
<accession>A0AAE4GEF2</accession>
<dbReference type="RefSeq" id="WP_199900234.1">
    <property type="nucleotide sequence ID" value="NZ_JAVLSM010000012.1"/>
</dbReference>
<name>A0AAE4GEF2_9BURK</name>
<proteinExistence type="predicted"/>